<dbReference type="EMBL" id="FQTW01000016">
    <property type="protein sequence ID" value="SHF01644.1"/>
    <property type="molecule type" value="Genomic_DNA"/>
</dbReference>
<dbReference type="AlphaFoldDB" id="A0A1M4Y754"/>
<dbReference type="RefSeq" id="WP_073193727.1">
    <property type="nucleotide sequence ID" value="NZ_FQTW01000016.1"/>
</dbReference>
<feature type="signal peptide" evidence="1">
    <location>
        <begin position="1"/>
        <end position="18"/>
    </location>
</feature>
<organism evidence="2 3">
    <name type="scientific">Psychroflexus salarius</name>
    <dbReference type="NCBI Taxonomy" id="1155689"/>
    <lineage>
        <taxon>Bacteria</taxon>
        <taxon>Pseudomonadati</taxon>
        <taxon>Bacteroidota</taxon>
        <taxon>Flavobacteriia</taxon>
        <taxon>Flavobacteriales</taxon>
        <taxon>Flavobacteriaceae</taxon>
        <taxon>Psychroflexus</taxon>
    </lineage>
</organism>
<keyword evidence="3" id="KW-1185">Reference proteome</keyword>
<dbReference type="STRING" id="1155689.SAMN05444278_1163"/>
<reference evidence="2 3" key="1">
    <citation type="submission" date="2016-11" db="EMBL/GenBank/DDBJ databases">
        <authorList>
            <person name="Jaros S."/>
            <person name="Januszkiewicz K."/>
            <person name="Wedrychowicz H."/>
        </authorList>
    </citation>
    <scope>NUCLEOTIDE SEQUENCE [LARGE SCALE GENOMIC DNA]</scope>
    <source>
        <strain evidence="2 3">DSM 25661</strain>
    </source>
</reference>
<keyword evidence="1" id="KW-0732">Signal</keyword>
<dbReference type="OrthoDB" id="1428619at2"/>
<feature type="chain" id="PRO_5012296302" evidence="1">
    <location>
        <begin position="19"/>
        <end position="243"/>
    </location>
</feature>
<evidence type="ECO:0000256" key="1">
    <source>
        <dbReference type="SAM" id="SignalP"/>
    </source>
</evidence>
<gene>
    <name evidence="2" type="ORF">SAMN05444278_1163</name>
</gene>
<proteinExistence type="predicted"/>
<name>A0A1M4Y754_9FLAO</name>
<sequence>MKTTLTFLFIIIFNAANAQLKFEELKQKISAFETVQEFDSLITSKYIKERNAFLVYYEFKRPVDSGYQQNRITIDDYIKINFLSKNGKLMFGWISKFDSYNEKIKHTEEIKPAQNKIKSYIKIHNSLYNSQLTEKELKTQILAEYVVGFGCGYSGSSISDESSKMMKYVKRKDIESLNKWLTAFSPELQALGTIGLIQLGEINETQSQIIERLKTRNTTISNCMGCTYSYDTEFNKLIEIYSE</sequence>
<accession>A0A1M4Y754</accession>
<evidence type="ECO:0000313" key="2">
    <source>
        <dbReference type="EMBL" id="SHF01644.1"/>
    </source>
</evidence>
<evidence type="ECO:0000313" key="3">
    <source>
        <dbReference type="Proteomes" id="UP000184462"/>
    </source>
</evidence>
<protein>
    <submittedName>
        <fullName evidence="2">Uncharacterized protein</fullName>
    </submittedName>
</protein>
<dbReference type="Proteomes" id="UP000184462">
    <property type="component" value="Unassembled WGS sequence"/>
</dbReference>